<name>A0ABX0C841_9PSEU</name>
<organism evidence="2 3">
    <name type="scientific">Amycolatopsis rubida</name>
    <dbReference type="NCBI Taxonomy" id="112413"/>
    <lineage>
        <taxon>Bacteria</taxon>
        <taxon>Bacillati</taxon>
        <taxon>Actinomycetota</taxon>
        <taxon>Actinomycetes</taxon>
        <taxon>Pseudonocardiales</taxon>
        <taxon>Pseudonocardiaceae</taxon>
        <taxon>Amycolatopsis</taxon>
    </lineage>
</organism>
<dbReference type="Gene3D" id="3.10.450.50">
    <property type="match status" value="1"/>
</dbReference>
<protein>
    <submittedName>
        <fullName evidence="2">Nuclear transport factor 2 family protein</fullName>
    </submittedName>
</protein>
<evidence type="ECO:0000313" key="2">
    <source>
        <dbReference type="EMBL" id="NEC61135.1"/>
    </source>
</evidence>
<gene>
    <name evidence="2" type="ORF">G3I59_37450</name>
</gene>
<dbReference type="EMBL" id="JAAGNC010000189">
    <property type="protein sequence ID" value="NEC61135.1"/>
    <property type="molecule type" value="Genomic_DNA"/>
</dbReference>
<sequence>MTVSMPAPIASGPATVEQMLAHAQIYSVLVAYCQGVDRRDWAHVLSCYHDDAHESHGQFVGNPVDFVEWLKANHEHVTSSMHVLSNVSIGIAPEDERFARAESYCLSHKEVAAAKDDTFFHKTGDDQPLRRTVACRYIDTFENRDGIGWRILSRSVAFEWVRREPGELYYPLEPEMDNARRDRTDLLYVPLAGPRGTVAR</sequence>
<keyword evidence="3" id="KW-1185">Reference proteome</keyword>
<accession>A0ABX0C841</accession>
<dbReference type="RefSeq" id="WP_067587531.1">
    <property type="nucleotide sequence ID" value="NZ_JAAGNC010000189.1"/>
</dbReference>
<evidence type="ECO:0000259" key="1">
    <source>
        <dbReference type="Pfam" id="PF13577"/>
    </source>
</evidence>
<dbReference type="Pfam" id="PF13577">
    <property type="entry name" value="SnoaL_4"/>
    <property type="match status" value="1"/>
</dbReference>
<dbReference type="SUPFAM" id="SSF54427">
    <property type="entry name" value="NTF2-like"/>
    <property type="match status" value="1"/>
</dbReference>
<dbReference type="InterPro" id="IPR037401">
    <property type="entry name" value="SnoaL-like"/>
</dbReference>
<proteinExistence type="predicted"/>
<dbReference type="InterPro" id="IPR032710">
    <property type="entry name" value="NTF2-like_dom_sf"/>
</dbReference>
<evidence type="ECO:0000313" key="3">
    <source>
        <dbReference type="Proteomes" id="UP000470404"/>
    </source>
</evidence>
<feature type="domain" description="SnoaL-like" evidence="1">
    <location>
        <begin position="18"/>
        <end position="154"/>
    </location>
</feature>
<dbReference type="Proteomes" id="UP000470404">
    <property type="component" value="Unassembled WGS sequence"/>
</dbReference>
<reference evidence="2 3" key="1">
    <citation type="submission" date="2020-01" db="EMBL/GenBank/DDBJ databases">
        <title>Insect and environment-associated Actinomycetes.</title>
        <authorList>
            <person name="Currrie C."/>
            <person name="Chevrette M."/>
            <person name="Carlson C."/>
            <person name="Stubbendieck R."/>
            <person name="Wendt-Pienkowski E."/>
        </authorList>
    </citation>
    <scope>NUCLEOTIDE SEQUENCE [LARGE SCALE GENOMIC DNA]</scope>
    <source>
        <strain evidence="2 3">SID8386</strain>
    </source>
</reference>
<comment type="caution">
    <text evidence="2">The sequence shown here is derived from an EMBL/GenBank/DDBJ whole genome shotgun (WGS) entry which is preliminary data.</text>
</comment>